<evidence type="ECO:0000256" key="6">
    <source>
        <dbReference type="ARBA" id="ARBA00022737"/>
    </source>
</evidence>
<keyword evidence="7 12" id="KW-0863">Zinc-finger</keyword>
<evidence type="ECO:0000256" key="10">
    <source>
        <dbReference type="ARBA" id="ARBA00023054"/>
    </source>
</evidence>
<dbReference type="InterPro" id="IPR037304">
    <property type="entry name" value="TRAF3_MATH"/>
</dbReference>
<dbReference type="FunFam" id="2.60.210.10:FF:000001">
    <property type="entry name" value="TNF receptor-associated factor"/>
    <property type="match status" value="1"/>
</dbReference>
<dbReference type="SUPFAM" id="SSF49599">
    <property type="entry name" value="TRAF domain-like"/>
    <property type="match status" value="2"/>
</dbReference>
<dbReference type="InterPro" id="IPR017907">
    <property type="entry name" value="Znf_RING_CS"/>
</dbReference>
<dbReference type="PROSITE" id="PS00518">
    <property type="entry name" value="ZF_RING_1"/>
    <property type="match status" value="1"/>
</dbReference>
<dbReference type="Pfam" id="PF02176">
    <property type="entry name" value="zf-TRAF"/>
    <property type="match status" value="1"/>
</dbReference>
<dbReference type="Gene3D" id="2.60.210.10">
    <property type="entry name" value="Apoptosis, Tumor Necrosis Factor Receptor Associated Protein 2, Chain A"/>
    <property type="match status" value="1"/>
</dbReference>
<reference evidence="17" key="2">
    <citation type="submission" date="2025-09" db="UniProtKB">
        <authorList>
            <consortium name="Ensembl"/>
        </authorList>
    </citation>
    <scope>IDENTIFICATION</scope>
</reference>
<dbReference type="GO" id="GO:0009898">
    <property type="term" value="C:cytoplasmic side of plasma membrane"/>
    <property type="evidence" value="ECO:0007669"/>
    <property type="project" value="TreeGrafter"/>
</dbReference>
<dbReference type="SUPFAM" id="SSF57953">
    <property type="entry name" value="Trimerization domain of TRAF"/>
    <property type="match status" value="1"/>
</dbReference>
<evidence type="ECO:0000256" key="12">
    <source>
        <dbReference type="PROSITE-ProRule" id="PRU00207"/>
    </source>
</evidence>
<dbReference type="GO" id="GO:0008063">
    <property type="term" value="P:Toll signaling pathway"/>
    <property type="evidence" value="ECO:0007669"/>
    <property type="project" value="InterPro"/>
</dbReference>
<dbReference type="FunFam" id="3.30.40.10:FF:000286">
    <property type="entry name" value="TNF receptor-associated factor"/>
    <property type="match status" value="1"/>
</dbReference>
<keyword evidence="6" id="KW-0677">Repeat</keyword>
<keyword evidence="3" id="KW-1017">Isopeptide bond</keyword>
<feature type="compositionally biased region" description="Polar residues" evidence="13">
    <location>
        <begin position="18"/>
        <end position="27"/>
    </location>
</feature>
<evidence type="ECO:0000256" key="13">
    <source>
        <dbReference type="SAM" id="MobiDB-lite"/>
    </source>
</evidence>
<dbReference type="SMART" id="SM00061">
    <property type="entry name" value="MATH"/>
    <property type="match status" value="1"/>
</dbReference>
<dbReference type="PROSITE" id="PS50145">
    <property type="entry name" value="ZF_TRAF"/>
    <property type="match status" value="1"/>
</dbReference>
<dbReference type="Pfam" id="PF21363">
    <property type="entry name" value="TRAF3_RING"/>
    <property type="match status" value="1"/>
</dbReference>
<keyword evidence="5 11" id="KW-0479">Metal-binding</keyword>
<dbReference type="GO" id="GO:0008270">
    <property type="term" value="F:zinc ion binding"/>
    <property type="evidence" value="ECO:0007669"/>
    <property type="project" value="UniProtKB-UniRule"/>
</dbReference>
<evidence type="ECO:0000256" key="1">
    <source>
        <dbReference type="ARBA" id="ARBA00004496"/>
    </source>
</evidence>
<evidence type="ECO:0000256" key="9">
    <source>
        <dbReference type="ARBA" id="ARBA00022843"/>
    </source>
</evidence>
<dbReference type="InterPro" id="IPR012227">
    <property type="entry name" value="TNF_rcpt-assoc_TRAF_met"/>
</dbReference>
<comment type="subcellular location">
    <subcellularLocation>
        <location evidence="1 11">Cytoplasm</location>
    </subcellularLocation>
</comment>
<evidence type="ECO:0000313" key="17">
    <source>
        <dbReference type="Ensembl" id="ENSPSTP00000010539.1"/>
    </source>
</evidence>
<feature type="domain" description="TRAF-type" evidence="16">
    <location>
        <begin position="135"/>
        <end position="189"/>
    </location>
</feature>
<dbReference type="PANTHER" id="PTHR10131:SF76">
    <property type="entry name" value="TNF RECEPTOR-ASSOCIATED FACTOR 3"/>
    <property type="match status" value="1"/>
</dbReference>
<evidence type="ECO:0000256" key="5">
    <source>
        <dbReference type="ARBA" id="ARBA00022723"/>
    </source>
</evidence>
<dbReference type="FunFam" id="3.30.40.10:FF:000346">
    <property type="entry name" value="TNF receptor-associated factor"/>
    <property type="match status" value="1"/>
</dbReference>
<feature type="zinc finger region" description="TRAF-type" evidence="12">
    <location>
        <begin position="135"/>
        <end position="189"/>
    </location>
</feature>
<feature type="domain" description="MATH" evidence="15">
    <location>
        <begin position="307"/>
        <end position="452"/>
    </location>
</feature>
<dbReference type="InterPro" id="IPR001293">
    <property type="entry name" value="Znf_TRAF"/>
</dbReference>
<dbReference type="AlphaFoldDB" id="A0A8C9F9K6"/>
<keyword evidence="9" id="KW-0832">Ubl conjugation</keyword>
<evidence type="ECO:0000313" key="18">
    <source>
        <dbReference type="Proteomes" id="UP000694428"/>
    </source>
</evidence>
<evidence type="ECO:0000256" key="8">
    <source>
        <dbReference type="ARBA" id="ARBA00022833"/>
    </source>
</evidence>
<dbReference type="SUPFAM" id="SSF57850">
    <property type="entry name" value="RING/U-box"/>
    <property type="match status" value="1"/>
</dbReference>
<sequence length="460" mass="52787">MDTSKKTEPPLSVEMVQQRANPDRSPSASIYVPEQGGYKEKFVNAVEDKYKCEKCHFILCNPKQTECGHRFCETCMNALLSTPSPKCTACQESIVKDKVFKDNCCRRELLALQIYCRNENKGCKEQLSLGQLLMHLKTDCQFEELACPRADCKEKILRKDLPDHVEKTCKYRETTCKYCKSQVPMIMLQVHHLIHTMVSCFFLVTLTYCFIKRVIDSQAEKLKELDKEIRPFRQNWEEADSMKSSVESLQNRVTELESVDKTAGQGARNTSMLETQLSRHDQMLSVHDIRLADMDLRFQVLETASYNGVLIWKIRDYKRRKQEAVMGKTLSLYSQPFYTGYFGYKMCARVYLNGDGMGKGTHLSLFFVIMRGEYDALLPWPFKQKVTLMLMDQGPSRRHLGDAFKPDPNSSSFKKPTGEMNIASGCPVFVAQTVLENGTYIKDDTIFIKVIVDTSDLPDP</sequence>
<dbReference type="GO" id="GO:0001817">
    <property type="term" value="P:regulation of cytokine production"/>
    <property type="evidence" value="ECO:0007669"/>
    <property type="project" value="InterPro"/>
</dbReference>
<dbReference type="Gene3D" id="3.30.40.10">
    <property type="entry name" value="Zinc/RING finger domain, C3HC4 (zinc finger)"/>
    <property type="match status" value="2"/>
</dbReference>
<dbReference type="PIRSF" id="PIRSF015614">
    <property type="entry name" value="TRAF"/>
    <property type="match status" value="1"/>
</dbReference>
<evidence type="ECO:0000256" key="4">
    <source>
        <dbReference type="ARBA" id="ARBA00022703"/>
    </source>
</evidence>
<dbReference type="CDD" id="cd16640">
    <property type="entry name" value="RING-HC_TRAF3"/>
    <property type="match status" value="1"/>
</dbReference>
<dbReference type="CDD" id="cd03777">
    <property type="entry name" value="MATH_TRAF3"/>
    <property type="match status" value="1"/>
</dbReference>
<protein>
    <recommendedName>
        <fullName evidence="11">TNF receptor-associated factor</fullName>
    </recommendedName>
</protein>
<dbReference type="InterPro" id="IPR008974">
    <property type="entry name" value="TRAF-like"/>
</dbReference>
<dbReference type="PANTHER" id="PTHR10131">
    <property type="entry name" value="TNF RECEPTOR ASSOCIATED FACTOR"/>
    <property type="match status" value="1"/>
</dbReference>
<keyword evidence="8 11" id="KW-0862">Zinc</keyword>
<dbReference type="GO" id="GO:0045087">
    <property type="term" value="P:innate immune response"/>
    <property type="evidence" value="ECO:0007669"/>
    <property type="project" value="InterPro"/>
</dbReference>
<organism evidence="17 18">
    <name type="scientific">Pavo cristatus</name>
    <name type="common">Indian peafowl</name>
    <name type="synonym">Blue peafowl</name>
    <dbReference type="NCBI Taxonomy" id="9049"/>
    <lineage>
        <taxon>Eukaryota</taxon>
        <taxon>Metazoa</taxon>
        <taxon>Chordata</taxon>
        <taxon>Craniata</taxon>
        <taxon>Vertebrata</taxon>
        <taxon>Euteleostomi</taxon>
        <taxon>Archelosauria</taxon>
        <taxon>Archosauria</taxon>
        <taxon>Dinosauria</taxon>
        <taxon>Saurischia</taxon>
        <taxon>Theropoda</taxon>
        <taxon>Coelurosauria</taxon>
        <taxon>Aves</taxon>
        <taxon>Neognathae</taxon>
        <taxon>Galloanserae</taxon>
        <taxon>Galliformes</taxon>
        <taxon>Phasianidae</taxon>
        <taxon>Phasianinae</taxon>
        <taxon>Pavo</taxon>
    </lineage>
</organism>
<keyword evidence="18" id="KW-1185">Reference proteome</keyword>
<dbReference type="Pfam" id="PF21355">
    <property type="entry name" value="TRAF-mep_MATH"/>
    <property type="match status" value="1"/>
</dbReference>
<keyword evidence="2 11" id="KW-0963">Cytoplasm</keyword>
<dbReference type="GO" id="GO:0050688">
    <property type="term" value="P:regulation of defense response to virus"/>
    <property type="evidence" value="ECO:0007669"/>
    <property type="project" value="InterPro"/>
</dbReference>
<dbReference type="InterPro" id="IPR013083">
    <property type="entry name" value="Znf_RING/FYVE/PHD"/>
</dbReference>
<accession>A0A8C9F9K6</accession>
<proteinExistence type="inferred from homology"/>
<feature type="region of interest" description="Disordered" evidence="13">
    <location>
        <begin position="1"/>
        <end position="27"/>
    </location>
</feature>
<evidence type="ECO:0000256" key="11">
    <source>
        <dbReference type="PIRNR" id="PIRNR015614"/>
    </source>
</evidence>
<evidence type="ECO:0000256" key="3">
    <source>
        <dbReference type="ARBA" id="ARBA00022499"/>
    </source>
</evidence>
<dbReference type="GO" id="GO:0005737">
    <property type="term" value="C:cytoplasm"/>
    <property type="evidence" value="ECO:0007669"/>
    <property type="project" value="UniProtKB-SubCell"/>
</dbReference>
<name>A0A8C9F9K6_PAVCR</name>
<dbReference type="GO" id="GO:0006915">
    <property type="term" value="P:apoptotic process"/>
    <property type="evidence" value="ECO:0007669"/>
    <property type="project" value="UniProtKB-KW"/>
</dbReference>
<dbReference type="GO" id="GO:0005164">
    <property type="term" value="F:tumor necrosis factor receptor binding"/>
    <property type="evidence" value="ECO:0007669"/>
    <property type="project" value="UniProtKB-UniRule"/>
</dbReference>
<dbReference type="GO" id="GO:0043122">
    <property type="term" value="P:regulation of canonical NF-kappaB signal transduction"/>
    <property type="evidence" value="ECO:0007669"/>
    <property type="project" value="TreeGrafter"/>
</dbReference>
<dbReference type="InterPro" id="IPR027128">
    <property type="entry name" value="TRAF3_RING-HC"/>
</dbReference>
<evidence type="ECO:0000259" key="14">
    <source>
        <dbReference type="PROSITE" id="PS50089"/>
    </source>
</evidence>
<evidence type="ECO:0000259" key="15">
    <source>
        <dbReference type="PROSITE" id="PS50144"/>
    </source>
</evidence>
<evidence type="ECO:0000256" key="7">
    <source>
        <dbReference type="ARBA" id="ARBA00022771"/>
    </source>
</evidence>
<dbReference type="Proteomes" id="UP000694428">
    <property type="component" value="Unplaced"/>
</dbReference>
<dbReference type="PROSITE" id="PS50089">
    <property type="entry name" value="ZF_RING_2"/>
    <property type="match status" value="1"/>
</dbReference>
<evidence type="ECO:0000256" key="2">
    <source>
        <dbReference type="ARBA" id="ARBA00022490"/>
    </source>
</evidence>
<keyword evidence="4" id="KW-0053">Apoptosis</keyword>
<evidence type="ECO:0000259" key="16">
    <source>
        <dbReference type="PROSITE" id="PS50145"/>
    </source>
</evidence>
<dbReference type="PROSITE" id="PS50144">
    <property type="entry name" value="MATH"/>
    <property type="match status" value="1"/>
</dbReference>
<feature type="domain" description="RING-type" evidence="14">
    <location>
        <begin position="52"/>
        <end position="91"/>
    </location>
</feature>
<dbReference type="GO" id="GO:0042981">
    <property type="term" value="P:regulation of apoptotic process"/>
    <property type="evidence" value="ECO:0007669"/>
    <property type="project" value="InterPro"/>
</dbReference>
<keyword evidence="10" id="KW-0175">Coiled coil</keyword>
<dbReference type="Ensembl" id="ENSPSTT00000011063.1">
    <property type="protein sequence ID" value="ENSPSTP00000010539.1"/>
    <property type="gene ID" value="ENSPSTG00000007422.1"/>
</dbReference>
<reference evidence="17" key="1">
    <citation type="submission" date="2025-08" db="UniProtKB">
        <authorList>
            <consortium name="Ensembl"/>
        </authorList>
    </citation>
    <scope>IDENTIFICATION</scope>
</reference>
<dbReference type="InterPro" id="IPR049342">
    <property type="entry name" value="TRAF1-6_MATH_dom"/>
</dbReference>
<dbReference type="InterPro" id="IPR001841">
    <property type="entry name" value="Znf_RING"/>
</dbReference>
<dbReference type="InterPro" id="IPR002083">
    <property type="entry name" value="MATH/TRAF_dom"/>
</dbReference>
<comment type="similarity">
    <text evidence="11">Belongs to the TNF receptor-associated factor family.</text>
</comment>
<dbReference type="GO" id="GO:0033209">
    <property type="term" value="P:tumor necrosis factor-mediated signaling pathway"/>
    <property type="evidence" value="ECO:0007669"/>
    <property type="project" value="InterPro"/>
</dbReference>
<dbReference type="InterPro" id="IPR049440">
    <property type="entry name" value="TRAF3/5_RING"/>
</dbReference>